<feature type="binding site" evidence="2">
    <location>
        <position position="349"/>
    </location>
    <ligand>
        <name>FAD</name>
        <dbReference type="ChEBI" id="CHEBI:57692"/>
    </ligand>
</feature>
<organism evidence="3 4">
    <name type="scientific">Acinetobacter wuhouensis</name>
    <dbReference type="NCBI Taxonomy" id="1879050"/>
    <lineage>
        <taxon>Bacteria</taxon>
        <taxon>Pseudomonadati</taxon>
        <taxon>Pseudomonadota</taxon>
        <taxon>Gammaproteobacteria</taxon>
        <taxon>Moraxellales</taxon>
        <taxon>Moraxellaceae</taxon>
        <taxon>Acinetobacter</taxon>
    </lineage>
</organism>
<dbReference type="Pfam" id="PF04820">
    <property type="entry name" value="Trp_halogenase"/>
    <property type="match status" value="1"/>
</dbReference>
<dbReference type="SUPFAM" id="SSF51905">
    <property type="entry name" value="FAD/NAD(P)-binding domain"/>
    <property type="match status" value="1"/>
</dbReference>
<keyword evidence="2" id="KW-0547">Nucleotide-binding</keyword>
<protein>
    <submittedName>
        <fullName evidence="3">Tryptophan 7-halogenase</fullName>
    </submittedName>
</protein>
<feature type="binding site" evidence="2">
    <location>
        <position position="345"/>
    </location>
    <ligand>
        <name>L-tryptophan</name>
        <dbReference type="ChEBI" id="CHEBI:57912"/>
    </ligand>
</feature>
<feature type="binding site" evidence="2">
    <location>
        <position position="336"/>
    </location>
    <ligand>
        <name>FAD</name>
        <dbReference type="ChEBI" id="CHEBI:57692"/>
    </ligand>
</feature>
<evidence type="ECO:0000256" key="2">
    <source>
        <dbReference type="PIRSR" id="PIRSR011396-2"/>
    </source>
</evidence>
<dbReference type="InterPro" id="IPR033856">
    <property type="entry name" value="Trp_halogen"/>
</dbReference>
<keyword evidence="2" id="KW-0285">Flavoprotein</keyword>
<dbReference type="PIRSF" id="PIRSF011396">
    <property type="entry name" value="Trp_halogenase"/>
    <property type="match status" value="1"/>
</dbReference>
<keyword evidence="2" id="KW-0274">FAD</keyword>
<dbReference type="PANTHER" id="PTHR43747">
    <property type="entry name" value="FAD-BINDING PROTEIN"/>
    <property type="match status" value="1"/>
</dbReference>
<name>A0A3G2SZT5_9GAMM</name>
<evidence type="ECO:0000256" key="1">
    <source>
        <dbReference type="PIRSR" id="PIRSR011396-1"/>
    </source>
</evidence>
<feature type="active site" evidence="1">
    <location>
        <position position="80"/>
    </location>
</feature>
<dbReference type="InterPro" id="IPR006905">
    <property type="entry name" value="Flavin_halogenase"/>
</dbReference>
<dbReference type="InterPro" id="IPR050816">
    <property type="entry name" value="Flavin-dep_Halogenase_NPB"/>
</dbReference>
<feature type="binding site" evidence="2">
    <location>
        <position position="80"/>
    </location>
    <ligand>
        <name>7-chloro-L-tryptophan</name>
        <dbReference type="ChEBI" id="CHEBI:58713"/>
    </ligand>
</feature>
<evidence type="ECO:0000313" key="4">
    <source>
        <dbReference type="Proteomes" id="UP000279962"/>
    </source>
</evidence>
<accession>A0A3G2SZT5</accession>
<feature type="binding site" evidence="2">
    <location>
        <position position="189"/>
    </location>
    <ligand>
        <name>FAD</name>
        <dbReference type="ChEBI" id="CHEBI:57692"/>
    </ligand>
</feature>
<sequence>MINFNSIKQVCVVGAGTAGWFAALKMRKILKKDIYISVVATQEIPTVGVGEGGILNLMSSLLQLEIPLLEFLKETGAVHKLGFVYEGWRTGCANDKYYHMFPYLSKHERINGYYPILSVLTNHNTAVSNIVDSIKLREENTSQDDLTKMFVNVQNHNFLSSFHFDTYKVAQYLKKIALSRGIRYIEGKVEKININEKNGDIESLEVHGKVINSDFIIDASGFSRVFIGQHFSSKWISLANKLVMNTAIPFHLKHPLTNPDLVTRSTAMNSGWLWRIPLQERVGAGYVFNDGFISPEKAIDEVEKKLGHYVEPIRVIKFEAGFFKDIWINNVLAVGLSSGFVEPLEATSIGQMLMQLELLSRVITETEGIVSDHLIDFYNQQNRNAWEGIGDFIRMHYDTTRDDTAFWKSTKDIPMSDKYKELKEIWKYRTPRDYDFADYQMDLMHHFGTYSWLAIGQALGHIKAEVTVNELMNLTAEQRKKLGQDIGEIYQRLGLNPK</sequence>
<dbReference type="InterPro" id="IPR036188">
    <property type="entry name" value="FAD/NAD-bd_sf"/>
</dbReference>
<proteinExistence type="predicted"/>
<dbReference type="Proteomes" id="UP000279962">
    <property type="component" value="Chromosome"/>
</dbReference>
<gene>
    <name evidence="3" type="ORF">CDG68_06745</name>
</gene>
<dbReference type="PANTHER" id="PTHR43747:SF4">
    <property type="entry name" value="FLAVIN-DEPENDENT TRYPTOPHAN HALOGENASE"/>
    <property type="match status" value="1"/>
</dbReference>
<dbReference type="Gene3D" id="3.50.50.60">
    <property type="entry name" value="FAD/NAD(P)-binding domain"/>
    <property type="match status" value="1"/>
</dbReference>
<dbReference type="RefSeq" id="WP_087553900.1">
    <property type="nucleotide sequence ID" value="NZ_CP033133.1"/>
</dbReference>
<dbReference type="EMBL" id="CP033133">
    <property type="protein sequence ID" value="AYO53371.1"/>
    <property type="molecule type" value="Genomic_DNA"/>
</dbReference>
<dbReference type="GO" id="GO:0004497">
    <property type="term" value="F:monooxygenase activity"/>
    <property type="evidence" value="ECO:0007669"/>
    <property type="project" value="InterPro"/>
</dbReference>
<reference evidence="3 4" key="1">
    <citation type="submission" date="2018-10" db="EMBL/GenBank/DDBJ databases">
        <title>The complete genome of Acinetobacter wuhouensis strain WCHAW010062.</title>
        <authorList>
            <person name="Hu Y."/>
            <person name="Long H."/>
            <person name="Feng Y."/>
            <person name="Zong Z."/>
        </authorList>
    </citation>
    <scope>NUCLEOTIDE SEQUENCE [LARGE SCALE GENOMIC DNA]</scope>
    <source>
        <strain evidence="3 4">WCHAW010062</strain>
    </source>
</reference>
<dbReference type="GO" id="GO:0000166">
    <property type="term" value="F:nucleotide binding"/>
    <property type="evidence" value="ECO:0007669"/>
    <property type="project" value="UniProtKB-KW"/>
</dbReference>
<evidence type="ECO:0000313" key="3">
    <source>
        <dbReference type="EMBL" id="AYO53371.1"/>
    </source>
</evidence>
<dbReference type="AlphaFoldDB" id="A0A3G2SZT5"/>